<dbReference type="AlphaFoldDB" id="A0A840DN25"/>
<name>A0A840DN25_9BACL</name>
<keyword evidence="1" id="KW-0812">Transmembrane</keyword>
<accession>A0A840DN25</accession>
<keyword evidence="3" id="KW-1185">Reference proteome</keyword>
<organism evidence="2 3">
    <name type="scientific">Anoxybacteroides voinovskiense</name>
    <dbReference type="NCBI Taxonomy" id="230470"/>
    <lineage>
        <taxon>Bacteria</taxon>
        <taxon>Bacillati</taxon>
        <taxon>Bacillota</taxon>
        <taxon>Bacilli</taxon>
        <taxon>Bacillales</taxon>
        <taxon>Anoxybacillaceae</taxon>
        <taxon>Anoxybacteroides</taxon>
    </lineage>
</organism>
<gene>
    <name evidence="2" type="ORF">GGR02_002241</name>
</gene>
<feature type="transmembrane region" description="Helical" evidence="1">
    <location>
        <begin position="35"/>
        <end position="56"/>
    </location>
</feature>
<evidence type="ECO:0000313" key="3">
    <source>
        <dbReference type="Proteomes" id="UP000559598"/>
    </source>
</evidence>
<evidence type="ECO:0000313" key="2">
    <source>
        <dbReference type="EMBL" id="MBB4074474.1"/>
    </source>
</evidence>
<protein>
    <submittedName>
        <fullName evidence="2">Putative membrane-anchored protein</fullName>
    </submittedName>
</protein>
<dbReference type="Proteomes" id="UP000559598">
    <property type="component" value="Unassembled WGS sequence"/>
</dbReference>
<evidence type="ECO:0000256" key="1">
    <source>
        <dbReference type="SAM" id="Phobius"/>
    </source>
</evidence>
<reference evidence="2 3" key="1">
    <citation type="submission" date="2020-08" db="EMBL/GenBank/DDBJ databases">
        <title>Genomic Encyclopedia of Type Strains, Phase IV (KMG-IV): sequencing the most valuable type-strain genomes for metagenomic binning, comparative biology and taxonomic classification.</title>
        <authorList>
            <person name="Goeker M."/>
        </authorList>
    </citation>
    <scope>NUCLEOTIDE SEQUENCE [LARGE SCALE GENOMIC DNA]</scope>
    <source>
        <strain evidence="2 3">DSM 17075</strain>
    </source>
</reference>
<proteinExistence type="predicted"/>
<dbReference type="RefSeq" id="WP_183184800.1">
    <property type="nucleotide sequence ID" value="NZ_BMNP01000033.1"/>
</dbReference>
<feature type="transmembrane region" description="Helical" evidence="1">
    <location>
        <begin position="7"/>
        <end position="29"/>
    </location>
</feature>
<keyword evidence="1" id="KW-0472">Membrane</keyword>
<sequence length="99" mass="11086">MRKWAVMLFYTIGVAAVTYVSFRLALFGIFEATHFPNGLFLSGLTLLLFGTLAIGAGMRKYIFSVSSNKQERVKWQTVAIVCTVAAIWVTIWFLWSGGK</sequence>
<dbReference type="EMBL" id="JACIDE010000015">
    <property type="protein sequence ID" value="MBB4074474.1"/>
    <property type="molecule type" value="Genomic_DNA"/>
</dbReference>
<keyword evidence="1" id="KW-1133">Transmembrane helix</keyword>
<comment type="caution">
    <text evidence="2">The sequence shown here is derived from an EMBL/GenBank/DDBJ whole genome shotgun (WGS) entry which is preliminary data.</text>
</comment>
<feature type="transmembrane region" description="Helical" evidence="1">
    <location>
        <begin position="77"/>
        <end position="95"/>
    </location>
</feature>